<feature type="region of interest" description="Disordered" evidence="1">
    <location>
        <begin position="54"/>
        <end position="77"/>
    </location>
</feature>
<keyword evidence="3" id="KW-1185">Reference proteome</keyword>
<protein>
    <submittedName>
        <fullName evidence="2">Uncharacterized protein</fullName>
    </submittedName>
</protein>
<name>A0A1N7LKZ1_9BACL</name>
<dbReference type="Proteomes" id="UP000186795">
    <property type="component" value="Unassembled WGS sequence"/>
</dbReference>
<proteinExistence type="predicted"/>
<gene>
    <name evidence="2" type="ORF">SAMN05421790_104236</name>
</gene>
<dbReference type="EMBL" id="FTOD01000004">
    <property type="protein sequence ID" value="SIS74467.1"/>
    <property type="molecule type" value="Genomic_DNA"/>
</dbReference>
<evidence type="ECO:0000313" key="3">
    <source>
        <dbReference type="Proteomes" id="UP000186795"/>
    </source>
</evidence>
<evidence type="ECO:0000313" key="2">
    <source>
        <dbReference type="EMBL" id="SIS74467.1"/>
    </source>
</evidence>
<accession>A0A1N7LKZ1</accession>
<reference evidence="3" key="1">
    <citation type="submission" date="2017-01" db="EMBL/GenBank/DDBJ databases">
        <authorList>
            <person name="Varghese N."/>
            <person name="Submissions S."/>
        </authorList>
    </citation>
    <scope>NUCLEOTIDE SEQUENCE [LARGE SCALE GENOMIC DNA]</scope>
    <source>
        <strain evidence="3">DSM 45196</strain>
    </source>
</reference>
<dbReference type="AlphaFoldDB" id="A0A1N7LKZ1"/>
<evidence type="ECO:0000256" key="1">
    <source>
        <dbReference type="SAM" id="MobiDB-lite"/>
    </source>
</evidence>
<sequence>MATLLLRLNSSKKSGDTYKKVPSENESNFIHQIERSFSRGKMEERVSGAVSIATNAANKTNHRDLGSGKSRLQVSVT</sequence>
<organism evidence="2 3">
    <name type="scientific">Kroppenstedtia eburnea</name>
    <dbReference type="NCBI Taxonomy" id="714067"/>
    <lineage>
        <taxon>Bacteria</taxon>
        <taxon>Bacillati</taxon>
        <taxon>Bacillota</taxon>
        <taxon>Bacilli</taxon>
        <taxon>Bacillales</taxon>
        <taxon>Thermoactinomycetaceae</taxon>
        <taxon>Kroppenstedtia</taxon>
    </lineage>
</organism>